<feature type="domain" description="Putative heavy-metal chelation" evidence="1">
    <location>
        <begin position="106"/>
        <end position="238"/>
    </location>
</feature>
<keyword evidence="4" id="KW-1185">Reference proteome</keyword>
<protein>
    <recommendedName>
        <fullName evidence="5">Heavy-metal chelation</fullName>
    </recommendedName>
</protein>
<feature type="domain" description="DUF4213" evidence="2">
    <location>
        <begin position="5"/>
        <end position="84"/>
    </location>
</feature>
<dbReference type="Proteomes" id="UP000183954">
    <property type="component" value="Unassembled WGS sequence"/>
</dbReference>
<evidence type="ECO:0008006" key="5">
    <source>
        <dbReference type="Google" id="ProtNLM"/>
    </source>
</evidence>
<dbReference type="InterPro" id="IPR025251">
    <property type="entry name" value="DUF4213"/>
</dbReference>
<evidence type="ECO:0000259" key="2">
    <source>
        <dbReference type="Pfam" id="PF13938"/>
    </source>
</evidence>
<dbReference type="EMBL" id="FQXJ01000010">
    <property type="protein sequence ID" value="SHI20031.1"/>
    <property type="molecule type" value="Genomic_DNA"/>
</dbReference>
<dbReference type="Pfam" id="PF04016">
    <property type="entry name" value="DUF364"/>
    <property type="match status" value="1"/>
</dbReference>
<evidence type="ECO:0000313" key="3">
    <source>
        <dbReference type="EMBL" id="SHI20031.1"/>
    </source>
</evidence>
<dbReference type="AlphaFoldDB" id="A0A1M5Z763"/>
<organism evidence="3 4">
    <name type="scientific">Desulfosporosinus lacus DSM 15449</name>
    <dbReference type="NCBI Taxonomy" id="1121420"/>
    <lineage>
        <taxon>Bacteria</taxon>
        <taxon>Bacillati</taxon>
        <taxon>Bacillota</taxon>
        <taxon>Clostridia</taxon>
        <taxon>Eubacteriales</taxon>
        <taxon>Desulfitobacteriaceae</taxon>
        <taxon>Desulfosporosinus</taxon>
    </lineage>
</organism>
<evidence type="ECO:0000259" key="1">
    <source>
        <dbReference type="Pfam" id="PF04016"/>
    </source>
</evidence>
<dbReference type="Pfam" id="PF13938">
    <property type="entry name" value="DUF4213"/>
    <property type="match status" value="1"/>
</dbReference>
<accession>A0A1M5Z763</accession>
<dbReference type="SUPFAM" id="SSF159713">
    <property type="entry name" value="Dhaf3308-like"/>
    <property type="match status" value="1"/>
</dbReference>
<dbReference type="InterPro" id="IPR007161">
    <property type="entry name" value="DUF364"/>
</dbReference>
<dbReference type="STRING" id="1121420.SAMN02746098_03038"/>
<dbReference type="Gene3D" id="3.40.50.11590">
    <property type="match status" value="1"/>
</dbReference>
<dbReference type="RefSeq" id="WP_073030564.1">
    <property type="nucleotide sequence ID" value="NZ_FQXJ01000010.1"/>
</dbReference>
<gene>
    <name evidence="3" type="ORF">SAMN02746098_03038</name>
</gene>
<reference evidence="4" key="1">
    <citation type="submission" date="2016-11" db="EMBL/GenBank/DDBJ databases">
        <authorList>
            <person name="Varghese N."/>
            <person name="Submissions S."/>
        </authorList>
    </citation>
    <scope>NUCLEOTIDE SEQUENCE [LARGE SCALE GENOMIC DNA]</scope>
    <source>
        <strain evidence="4">DSM 15449</strain>
    </source>
</reference>
<dbReference type="OrthoDB" id="9806942at2"/>
<dbReference type="Gene3D" id="3.30.390.100">
    <property type="match status" value="1"/>
</dbReference>
<name>A0A1M5Z763_9FIRM</name>
<evidence type="ECO:0000313" key="4">
    <source>
        <dbReference type="Proteomes" id="UP000183954"/>
    </source>
</evidence>
<proteinExistence type="predicted"/>
<sequence length="260" mass="28475">MWEIYDELIDAVPKDLKVSDCCMGLNWILVKSKATGIAMTPLEGHGSINMAGNIVGMGVQELAQYIKSWNNFEAALALAAINSALNTEERVKQLTGRSVSSHPRSNAFEYYRHLFLSKKVAVIGHFPDLESLSEICELSILERRPGHKDFPDPACEYLLPLQDYVLITGTTLINKTLPRLLELSKNSTVILVGPSTPLTPRLFAFGISTLAGSVITDSKVWNFVRQGGGGMAIFQHGCSMVKISSSEEKDTTNSRTAVTV</sequence>